<name>A0A919FVR8_9ACTN</name>
<proteinExistence type="predicted"/>
<dbReference type="RefSeq" id="WP_268257294.1">
    <property type="nucleotide sequence ID" value="NZ_BNBO01000020.1"/>
</dbReference>
<protein>
    <recommendedName>
        <fullName evidence="1">YcaO domain-containing protein</fullName>
    </recommendedName>
</protein>
<dbReference type="InterPro" id="IPR022291">
    <property type="entry name" value="Bacteriocin_synth_cyclodeHase"/>
</dbReference>
<reference evidence="2" key="2">
    <citation type="submission" date="2020-09" db="EMBL/GenBank/DDBJ databases">
        <authorList>
            <person name="Sun Q."/>
            <person name="Ohkuma M."/>
        </authorList>
    </citation>
    <scope>NUCLEOTIDE SEQUENCE</scope>
    <source>
        <strain evidence="2">JCM 4646</strain>
    </source>
</reference>
<evidence type="ECO:0000313" key="2">
    <source>
        <dbReference type="EMBL" id="GHH73492.1"/>
    </source>
</evidence>
<evidence type="ECO:0000313" key="3">
    <source>
        <dbReference type="Proteomes" id="UP000617734"/>
    </source>
</evidence>
<reference evidence="2" key="1">
    <citation type="journal article" date="2014" name="Int. J. Syst. Evol. Microbiol.">
        <title>Complete genome sequence of Corynebacterium casei LMG S-19264T (=DSM 44701T), isolated from a smear-ripened cheese.</title>
        <authorList>
            <consortium name="US DOE Joint Genome Institute (JGI-PGF)"/>
            <person name="Walter F."/>
            <person name="Albersmeier A."/>
            <person name="Kalinowski J."/>
            <person name="Ruckert C."/>
        </authorList>
    </citation>
    <scope>NUCLEOTIDE SEQUENCE</scope>
    <source>
        <strain evidence="2">JCM 4646</strain>
    </source>
</reference>
<dbReference type="AlphaFoldDB" id="A0A919FVR8"/>
<organism evidence="2 3">
    <name type="scientific">Kitasatospora indigofera</name>
    <dbReference type="NCBI Taxonomy" id="67307"/>
    <lineage>
        <taxon>Bacteria</taxon>
        <taxon>Bacillati</taxon>
        <taxon>Actinomycetota</taxon>
        <taxon>Actinomycetes</taxon>
        <taxon>Kitasatosporales</taxon>
        <taxon>Streptomycetaceae</taxon>
        <taxon>Kitasatospora</taxon>
    </lineage>
</organism>
<sequence length="831" mass="84509">MAAYEEIADTRPRVRRDVLFTRTPEGVLFHNAHGGFSLTTKEAYRFASLIVPHLNGRNSVAEICQGLDGTRRSMVVELVRALYKRGFARDAGPAEPAGARAPEPGVAARFAAQIDYVDHYADEAGSRFQRFRESRVAVLGDDLVARWCVLSLVRNGCATVGVAAGVDRPGNGFEEVRAEVAALVAEGCPVSVTLLGGPREPAGAGRPGPDLGWADLAGFDLVLVTGGPAGVRQLAGLLDDGIPAGIRLLGAWTVGGRAVVGPLMTADTPGCWACAALRLGANTDPGAAADLWSALGPLAPRDPGGPRIGRPLAAMLGNLLGYEVFRLTTGALPAETDGRLIIQDLDSLDVVAEPLLPHPRCRRCAGLADTARDTGARGVGGEHLDARGISGEHVDAQGVGGAGVGAQGVGGAGAASRDGLADGLGLTGPADDGGSDRDGFTHLGSVQEAARDAAQDDRPPADGAAEEAAAQAALAELDERAVLVRPNAGVFTAYADDGWNQTPLKIGTVALSVGHGASREISAFDVHHVAGARLRALHRAAEVYAEHVVPPTGLVEPAEALAGAAHRPLVGPGALGTGTGAGPADVPLWAAATSLLTGGPVLVPAGALRTFGPYNRDRAFESTSAGTGAAGTPAAATARALLSALAHDALRRTLRGAPAARVDPGLFPDDPELVFLARSAKNLGLELELLELGSGPDQLVPVVLARATDPGSGRDDWAVGSGLRLRGAALEAARDLLGRVQLGRDTAGPAPAAGHPDTGDPLLRELATATLPVGTGAPTGPAAARTLPEVAARLRALGRDALVAPVDAADLRAGRIAVARVLLTDGPTGAR</sequence>
<keyword evidence="3" id="KW-1185">Reference proteome</keyword>
<dbReference type="InterPro" id="IPR003776">
    <property type="entry name" value="YcaO-like_dom"/>
</dbReference>
<dbReference type="Gene3D" id="3.40.50.720">
    <property type="entry name" value="NAD(P)-binding Rossmann-like Domain"/>
    <property type="match status" value="1"/>
</dbReference>
<dbReference type="EMBL" id="BNBO01000020">
    <property type="protein sequence ID" value="GHH73492.1"/>
    <property type="molecule type" value="Genomic_DNA"/>
</dbReference>
<dbReference type="Pfam" id="PF02624">
    <property type="entry name" value="YcaO"/>
    <property type="match status" value="1"/>
</dbReference>
<dbReference type="GeneID" id="95358520"/>
<accession>A0A919FVR8</accession>
<dbReference type="Proteomes" id="UP000617734">
    <property type="component" value="Unassembled WGS sequence"/>
</dbReference>
<dbReference type="NCBIfam" id="TIGR03882">
    <property type="entry name" value="cyclo_dehyd_2"/>
    <property type="match status" value="1"/>
</dbReference>
<comment type="caution">
    <text evidence="2">The sequence shown here is derived from an EMBL/GenBank/DDBJ whole genome shotgun (WGS) entry which is preliminary data.</text>
</comment>
<gene>
    <name evidence="2" type="ORF">GCM10018781_38010</name>
</gene>
<evidence type="ECO:0000259" key="1">
    <source>
        <dbReference type="PROSITE" id="PS51664"/>
    </source>
</evidence>
<dbReference type="PROSITE" id="PS51664">
    <property type="entry name" value="YCAO"/>
    <property type="match status" value="1"/>
</dbReference>
<feature type="domain" description="YcaO" evidence="1">
    <location>
        <begin position="523"/>
        <end position="831"/>
    </location>
</feature>